<dbReference type="OrthoDB" id="9985853at2"/>
<reference evidence="1 2" key="1">
    <citation type="submission" date="2019-05" db="EMBL/GenBank/DDBJ databases">
        <title>The metagenome of a microbial culture collection derived from dairy environment covers the genomic content of the human microbiome.</title>
        <authorList>
            <person name="Roder T."/>
            <person name="Wuthrich D."/>
            <person name="Sattari Z."/>
            <person name="Von Ah U."/>
            <person name="Bar C."/>
            <person name="Ronchi F."/>
            <person name="Macpherson A.J."/>
            <person name="Ganal-Vonarburg S.C."/>
            <person name="Bruggmann R."/>
            <person name="Vergeres G."/>
        </authorList>
    </citation>
    <scope>NUCLEOTIDE SEQUENCE [LARGE SCALE GENOMIC DNA]</scope>
    <source>
        <strain evidence="1 2">FAM 24235</strain>
    </source>
</reference>
<comment type="caution">
    <text evidence="1">The sequence shown here is derived from an EMBL/GenBank/DDBJ whole genome shotgun (WGS) entry which is preliminary data.</text>
</comment>
<sequence length="110" mass="12530">MNKEVRAFLTPALKGATEDELKRVGIVAFGSNLGYLEKERKDILNEFNSSLGSTDEDGYTRQKLHYIINYVESYDRNEKETVKTGDGLSFKKDLPGRRLTVEEIIAELNK</sequence>
<dbReference type="RefSeq" id="WP_138471000.1">
    <property type="nucleotide sequence ID" value="NZ_VBTE01000005.1"/>
</dbReference>
<gene>
    <name evidence="1" type="ORF">FEZ48_02785</name>
</gene>
<organism evidence="1 2">
    <name type="scientific">Marinilactibacillus psychrotolerans</name>
    <dbReference type="NCBI Taxonomy" id="191770"/>
    <lineage>
        <taxon>Bacteria</taxon>
        <taxon>Bacillati</taxon>
        <taxon>Bacillota</taxon>
        <taxon>Bacilli</taxon>
        <taxon>Lactobacillales</taxon>
        <taxon>Carnobacteriaceae</taxon>
        <taxon>Marinilactibacillus</taxon>
    </lineage>
</organism>
<dbReference type="Proteomes" id="UP000307201">
    <property type="component" value="Unassembled WGS sequence"/>
</dbReference>
<dbReference type="EMBL" id="VBTE01000005">
    <property type="protein sequence ID" value="TLQ08827.1"/>
    <property type="molecule type" value="Genomic_DNA"/>
</dbReference>
<proteinExistence type="predicted"/>
<protein>
    <submittedName>
        <fullName evidence="1">Uncharacterized protein</fullName>
    </submittedName>
</protein>
<dbReference type="AlphaFoldDB" id="A0A5R9C6R3"/>
<accession>A0A5R9C6R3</accession>
<evidence type="ECO:0000313" key="2">
    <source>
        <dbReference type="Proteomes" id="UP000307201"/>
    </source>
</evidence>
<name>A0A5R9C6R3_9LACT</name>
<evidence type="ECO:0000313" key="1">
    <source>
        <dbReference type="EMBL" id="TLQ08827.1"/>
    </source>
</evidence>